<dbReference type="SMART" id="SM00580">
    <property type="entry name" value="PUG"/>
    <property type="match status" value="1"/>
</dbReference>
<dbReference type="PANTHER" id="PTHR23153:SF38">
    <property type="entry name" value="UBX DOMAIN-CONTAINING PROTEIN 6"/>
    <property type="match status" value="1"/>
</dbReference>
<evidence type="ECO:0000313" key="4">
    <source>
        <dbReference type="Proteomes" id="UP000276133"/>
    </source>
</evidence>
<dbReference type="PROSITE" id="PS50033">
    <property type="entry name" value="UBX"/>
    <property type="match status" value="1"/>
</dbReference>
<dbReference type="Pfam" id="PF09409">
    <property type="entry name" value="PUB"/>
    <property type="match status" value="1"/>
</dbReference>
<sequence length="433" mass="49438">MSFIKNLIAKHKEKKYGKGHRLGDTPTPPVTTSRAPASSSQSTSSSKNEAARLAGEAALQRLQNLNKPANPRPVTAAPQSSKLEMEKAIALKDHYFGKNEVVDNVSLKPKVKIYFTSSVFQPGERYPIEEVEDKIEQNLIQNLEIEPILISVTLLFTANYKNKEKLDKCVEILNKFVDNIINNPNEEKYRKIRLENAIFKEKVYSCKFADMVLKKSGFTARTIKLDDGKDDDVFFFEGDELEKLENLKSALSIGEAVVPELDRDVKVLRIRESSRMNDFSLSEEFYNLKIEELKKEQALRNEAVERAGMLRTKAMRERDEQIELRRYNYSIIRVKFPDDFILQAIFKAKEKYDALYELVQNSLSFENIPFELIGHSVKKPNGNSGLMGSNLAEVGLVPSALLYFKISDLIDPNVKNKIHFYLKPGLLEKAENF</sequence>
<name>A0A3M7QV02_BRAPC</name>
<dbReference type="InterPro" id="IPR029071">
    <property type="entry name" value="Ubiquitin-like_domsf"/>
</dbReference>
<dbReference type="EMBL" id="REGN01005043">
    <property type="protein sequence ID" value="RNA15113.1"/>
    <property type="molecule type" value="Genomic_DNA"/>
</dbReference>
<dbReference type="SUPFAM" id="SSF54236">
    <property type="entry name" value="Ubiquitin-like"/>
    <property type="match status" value="1"/>
</dbReference>
<evidence type="ECO:0000259" key="2">
    <source>
        <dbReference type="PROSITE" id="PS50033"/>
    </source>
</evidence>
<gene>
    <name evidence="3" type="ORF">BpHYR1_048942</name>
</gene>
<comment type="caution">
    <text evidence="3">The sequence shown here is derived from an EMBL/GenBank/DDBJ whole genome shotgun (WGS) entry which is preliminary data.</text>
</comment>
<feature type="domain" description="UBX" evidence="2">
    <location>
        <begin position="325"/>
        <end position="404"/>
    </location>
</feature>
<feature type="region of interest" description="Disordered" evidence="1">
    <location>
        <begin position="1"/>
        <end position="53"/>
    </location>
</feature>
<dbReference type="Gene3D" id="1.20.58.2190">
    <property type="match status" value="1"/>
</dbReference>
<protein>
    <submittedName>
        <fullName evidence="3">UBX domain-containing 6</fullName>
    </submittedName>
</protein>
<feature type="compositionally biased region" description="Low complexity" evidence="1">
    <location>
        <begin position="33"/>
        <end position="48"/>
    </location>
</feature>
<feature type="compositionally biased region" description="Basic residues" evidence="1">
    <location>
        <begin position="8"/>
        <end position="20"/>
    </location>
</feature>
<dbReference type="PANTHER" id="PTHR23153">
    <property type="entry name" value="UBX-RELATED"/>
    <property type="match status" value="1"/>
</dbReference>
<evidence type="ECO:0000313" key="3">
    <source>
        <dbReference type="EMBL" id="RNA15113.1"/>
    </source>
</evidence>
<proteinExistence type="predicted"/>
<dbReference type="InterPro" id="IPR001012">
    <property type="entry name" value="UBX_dom"/>
</dbReference>
<dbReference type="Proteomes" id="UP000276133">
    <property type="component" value="Unassembled WGS sequence"/>
</dbReference>
<keyword evidence="4" id="KW-1185">Reference proteome</keyword>
<organism evidence="3 4">
    <name type="scientific">Brachionus plicatilis</name>
    <name type="common">Marine rotifer</name>
    <name type="synonym">Brachionus muelleri</name>
    <dbReference type="NCBI Taxonomy" id="10195"/>
    <lineage>
        <taxon>Eukaryota</taxon>
        <taxon>Metazoa</taxon>
        <taxon>Spiralia</taxon>
        <taxon>Gnathifera</taxon>
        <taxon>Rotifera</taxon>
        <taxon>Eurotatoria</taxon>
        <taxon>Monogononta</taxon>
        <taxon>Pseudotrocha</taxon>
        <taxon>Ploima</taxon>
        <taxon>Brachionidae</taxon>
        <taxon>Brachionus</taxon>
    </lineage>
</organism>
<dbReference type="OrthoDB" id="49605at2759"/>
<dbReference type="AlphaFoldDB" id="A0A3M7QV02"/>
<dbReference type="GO" id="GO:0005737">
    <property type="term" value="C:cytoplasm"/>
    <property type="evidence" value="ECO:0007669"/>
    <property type="project" value="TreeGrafter"/>
</dbReference>
<dbReference type="STRING" id="10195.A0A3M7QV02"/>
<dbReference type="InterPro" id="IPR018997">
    <property type="entry name" value="PUB_domain"/>
</dbReference>
<reference evidence="3 4" key="1">
    <citation type="journal article" date="2018" name="Sci. Rep.">
        <title>Genomic signatures of local adaptation to the degree of environmental predictability in rotifers.</title>
        <authorList>
            <person name="Franch-Gras L."/>
            <person name="Hahn C."/>
            <person name="Garcia-Roger E.M."/>
            <person name="Carmona M.J."/>
            <person name="Serra M."/>
            <person name="Gomez A."/>
        </authorList>
    </citation>
    <scope>NUCLEOTIDE SEQUENCE [LARGE SCALE GENOMIC DNA]</scope>
    <source>
        <strain evidence="3">HYR1</strain>
    </source>
</reference>
<evidence type="ECO:0000256" key="1">
    <source>
        <dbReference type="SAM" id="MobiDB-lite"/>
    </source>
</evidence>
<dbReference type="SUPFAM" id="SSF143503">
    <property type="entry name" value="PUG domain-like"/>
    <property type="match status" value="1"/>
</dbReference>
<dbReference type="InterPro" id="IPR036339">
    <property type="entry name" value="PUB-like_dom_sf"/>
</dbReference>
<dbReference type="Gene3D" id="3.10.20.90">
    <property type="entry name" value="Phosphatidylinositol 3-kinase Catalytic Subunit, Chain A, domain 1"/>
    <property type="match status" value="1"/>
</dbReference>
<accession>A0A3M7QV02</accession>